<evidence type="ECO:0000313" key="10">
    <source>
        <dbReference type="Proteomes" id="UP000035721"/>
    </source>
</evidence>
<organism evidence="9 10">
    <name type="scientific">Nostocoides japonicum T1-X7</name>
    <dbReference type="NCBI Taxonomy" id="1194083"/>
    <lineage>
        <taxon>Bacteria</taxon>
        <taxon>Bacillati</taxon>
        <taxon>Actinomycetota</taxon>
        <taxon>Actinomycetes</taxon>
        <taxon>Micrococcales</taxon>
        <taxon>Intrasporangiaceae</taxon>
        <taxon>Nostocoides</taxon>
    </lineage>
</organism>
<evidence type="ECO:0000259" key="8">
    <source>
        <dbReference type="PROSITE" id="PS51296"/>
    </source>
</evidence>
<reference evidence="9 10" key="1">
    <citation type="journal article" date="2013" name="ISME J.">
        <title>A metabolic model for members of the genus Tetrasphaera involved in enhanced biological phosphorus removal.</title>
        <authorList>
            <person name="Kristiansen R."/>
            <person name="Nguyen H.T.T."/>
            <person name="Saunders A.M."/>
            <person name="Nielsen J.L."/>
            <person name="Wimmer R."/>
            <person name="Le V.Q."/>
            <person name="McIlroy S.J."/>
            <person name="Petrovski S."/>
            <person name="Seviour R.J."/>
            <person name="Calteau A."/>
            <person name="Nielsen K.L."/>
            <person name="Nielsen P.H."/>
        </authorList>
    </citation>
    <scope>NUCLEOTIDE SEQUENCE [LARGE SCALE GENOMIC DNA]</scope>
    <source>
        <strain evidence="9 10">T1-X7</strain>
    </source>
</reference>
<dbReference type="Gene3D" id="2.102.10.10">
    <property type="entry name" value="Rieske [2Fe-2S] iron-sulphur domain"/>
    <property type="match status" value="1"/>
</dbReference>
<evidence type="ECO:0000256" key="1">
    <source>
        <dbReference type="ARBA" id="ARBA00001962"/>
    </source>
</evidence>
<keyword evidence="3" id="KW-0479">Metal-binding</keyword>
<feature type="region of interest" description="Disordered" evidence="7">
    <location>
        <begin position="1"/>
        <end position="20"/>
    </location>
</feature>
<evidence type="ECO:0000256" key="2">
    <source>
        <dbReference type="ARBA" id="ARBA00022714"/>
    </source>
</evidence>
<dbReference type="InterPro" id="IPR036922">
    <property type="entry name" value="Rieske_2Fe-2S_sf"/>
</dbReference>
<name>A0A077M2L6_9MICO</name>
<protein>
    <submittedName>
        <fullName evidence="9">Rieske (2Fe-2S) iron-sulphur domain protein</fullName>
    </submittedName>
</protein>
<dbReference type="Gene3D" id="3.90.380.10">
    <property type="entry name" value="Naphthalene 1,2-dioxygenase Alpha Subunit, Chain A, domain 1"/>
    <property type="match status" value="1"/>
</dbReference>
<dbReference type="Pfam" id="PF00355">
    <property type="entry name" value="Rieske"/>
    <property type="match status" value="1"/>
</dbReference>
<dbReference type="GO" id="GO:0016705">
    <property type="term" value="F:oxidoreductase activity, acting on paired donors, with incorporation or reduction of molecular oxygen"/>
    <property type="evidence" value="ECO:0007669"/>
    <property type="project" value="UniProtKB-ARBA"/>
</dbReference>
<evidence type="ECO:0000256" key="3">
    <source>
        <dbReference type="ARBA" id="ARBA00022723"/>
    </source>
</evidence>
<evidence type="ECO:0000313" key="9">
    <source>
        <dbReference type="EMBL" id="CCH78489.1"/>
    </source>
</evidence>
<comment type="caution">
    <text evidence="9">The sequence shown here is derived from an EMBL/GenBank/DDBJ whole genome shotgun (WGS) entry which is preliminary data.</text>
</comment>
<dbReference type="Proteomes" id="UP000035721">
    <property type="component" value="Unassembled WGS sequence"/>
</dbReference>
<feature type="domain" description="Rieske" evidence="8">
    <location>
        <begin position="65"/>
        <end position="170"/>
    </location>
</feature>
<gene>
    <name evidence="9" type="ORF">BN12_30015</name>
</gene>
<evidence type="ECO:0000256" key="5">
    <source>
        <dbReference type="ARBA" id="ARBA00023004"/>
    </source>
</evidence>
<evidence type="ECO:0000256" key="4">
    <source>
        <dbReference type="ARBA" id="ARBA00023002"/>
    </source>
</evidence>
<keyword evidence="5" id="KW-0408">Iron</keyword>
<dbReference type="STRING" id="1194083.BN12_30015"/>
<dbReference type="PRINTS" id="PR00090">
    <property type="entry name" value="RNGDIOXGNASE"/>
</dbReference>
<dbReference type="GO" id="GO:0005506">
    <property type="term" value="F:iron ion binding"/>
    <property type="evidence" value="ECO:0007669"/>
    <property type="project" value="InterPro"/>
</dbReference>
<proteinExistence type="predicted"/>
<sequence>MSEEDSTMTTTTEPVRRGVSPTALPTRLRDLVARRIPWRSLEAPFYTDPDVFALDIEAIFGRSWIFAAAEAEIPEPGDYVTITLGRYSLIVVRDDDEQVRAFHNVCRHRGARLLMEDRGSVGNIVCAYHSWTYGVDGSLRFAESQSADFDASCYGLRHVHVRTVAGLVFLCLAQETPEDFDEVAGIVEDYVGPHDLTHAKVAAQIDLVERCNWKLTMENNRECYHCAGHPELNCSIFPVYGYTPENLPPRLQGDAERLRTATAEAIRTYDALGLPYAAREELDTRTTGYRIEREALDGAGESITVDGAAAVRRLLAGFPTAKLGRLGLHLQPNSWFHFMADHAVAFTALPISPDRTLVRSTWLVHADAVEGEDYDVESLTHVWKATNLQDAGFVERAQLGVSSPAYLPGPYSSTEYQVEAFVNWYIGRLATLPAFSEQVDGLQPAVHGDLTW</sequence>
<dbReference type="PANTHER" id="PTHR43756:SF5">
    <property type="entry name" value="CHOLINE MONOOXYGENASE, CHLOROPLASTIC"/>
    <property type="match status" value="1"/>
</dbReference>
<evidence type="ECO:0000256" key="6">
    <source>
        <dbReference type="ARBA" id="ARBA00023014"/>
    </source>
</evidence>
<comment type="cofactor">
    <cofactor evidence="1">
        <name>Fe cation</name>
        <dbReference type="ChEBI" id="CHEBI:24875"/>
    </cofactor>
</comment>
<dbReference type="InterPro" id="IPR015879">
    <property type="entry name" value="Ring_hydroxy_dOase_asu_C_dom"/>
</dbReference>
<keyword evidence="2" id="KW-0001">2Fe-2S</keyword>
<dbReference type="OrthoDB" id="5243643at2"/>
<dbReference type="SUPFAM" id="SSF55961">
    <property type="entry name" value="Bet v1-like"/>
    <property type="match status" value="1"/>
</dbReference>
<dbReference type="PROSITE" id="PS51296">
    <property type="entry name" value="RIESKE"/>
    <property type="match status" value="1"/>
</dbReference>
<accession>A0A077M2L6</accession>
<dbReference type="CDD" id="cd03469">
    <property type="entry name" value="Rieske_RO_Alpha_N"/>
    <property type="match status" value="1"/>
</dbReference>
<evidence type="ECO:0000256" key="7">
    <source>
        <dbReference type="SAM" id="MobiDB-lite"/>
    </source>
</evidence>
<keyword evidence="6" id="KW-0411">Iron-sulfur</keyword>
<dbReference type="Pfam" id="PF00848">
    <property type="entry name" value="Ring_hydroxyl_A"/>
    <property type="match status" value="1"/>
</dbReference>
<keyword evidence="4" id="KW-0560">Oxidoreductase</keyword>
<dbReference type="PANTHER" id="PTHR43756">
    <property type="entry name" value="CHOLINE MONOOXYGENASE, CHLOROPLASTIC"/>
    <property type="match status" value="1"/>
</dbReference>
<dbReference type="InterPro" id="IPR017941">
    <property type="entry name" value="Rieske_2Fe-2S"/>
</dbReference>
<dbReference type="RefSeq" id="WP_083454303.1">
    <property type="nucleotide sequence ID" value="NZ_HF570958.1"/>
</dbReference>
<dbReference type="CDD" id="cd08884">
    <property type="entry name" value="RHO_alpha_C_GbcA-like"/>
    <property type="match status" value="1"/>
</dbReference>
<dbReference type="SUPFAM" id="SSF50022">
    <property type="entry name" value="ISP domain"/>
    <property type="match status" value="1"/>
</dbReference>
<dbReference type="InterPro" id="IPR001663">
    <property type="entry name" value="Rng_hydr_dOase-A"/>
</dbReference>
<dbReference type="EMBL" id="CAJB01000223">
    <property type="protein sequence ID" value="CCH78489.1"/>
    <property type="molecule type" value="Genomic_DNA"/>
</dbReference>
<dbReference type="GO" id="GO:0051537">
    <property type="term" value="F:2 iron, 2 sulfur cluster binding"/>
    <property type="evidence" value="ECO:0007669"/>
    <property type="project" value="UniProtKB-KW"/>
</dbReference>
<dbReference type="GO" id="GO:0004497">
    <property type="term" value="F:monooxygenase activity"/>
    <property type="evidence" value="ECO:0007669"/>
    <property type="project" value="UniProtKB-ARBA"/>
</dbReference>
<dbReference type="AlphaFoldDB" id="A0A077M2L6"/>
<keyword evidence="10" id="KW-1185">Reference proteome</keyword>